<dbReference type="Pfam" id="PF10335">
    <property type="entry name" value="DUF294_C"/>
    <property type="match status" value="1"/>
</dbReference>
<dbReference type="InterPro" id="IPR051462">
    <property type="entry name" value="CBS_domain-containing"/>
</dbReference>
<name>A0ABP9BDB8_9SPHI</name>
<keyword evidence="2" id="KW-0129">CBS domain</keyword>
<dbReference type="InterPro" id="IPR005105">
    <property type="entry name" value="GlnD_Uridyltrans_N"/>
</dbReference>
<evidence type="ECO:0000256" key="2">
    <source>
        <dbReference type="PROSITE-ProRule" id="PRU00703"/>
    </source>
</evidence>
<evidence type="ECO:0000313" key="5">
    <source>
        <dbReference type="Proteomes" id="UP001501411"/>
    </source>
</evidence>
<gene>
    <name evidence="4" type="ORF">GCM10023231_20930</name>
</gene>
<keyword evidence="5" id="KW-1185">Reference proteome</keyword>
<evidence type="ECO:0000256" key="1">
    <source>
        <dbReference type="ARBA" id="ARBA00022737"/>
    </source>
</evidence>
<keyword evidence="1" id="KW-0677">Repeat</keyword>
<accession>A0ABP9BDB8</accession>
<dbReference type="Pfam" id="PF03445">
    <property type="entry name" value="DUF294"/>
    <property type="match status" value="1"/>
</dbReference>
<dbReference type="Gene3D" id="3.10.580.10">
    <property type="entry name" value="CBS-domain"/>
    <property type="match status" value="1"/>
</dbReference>
<evidence type="ECO:0000259" key="3">
    <source>
        <dbReference type="PROSITE" id="PS51371"/>
    </source>
</evidence>
<organism evidence="4 5">
    <name type="scientific">Olivibacter ginsenosidimutans</name>
    <dbReference type="NCBI Taxonomy" id="1176537"/>
    <lineage>
        <taxon>Bacteria</taxon>
        <taxon>Pseudomonadati</taxon>
        <taxon>Bacteroidota</taxon>
        <taxon>Sphingobacteriia</taxon>
        <taxon>Sphingobacteriales</taxon>
        <taxon>Sphingobacteriaceae</taxon>
        <taxon>Olivibacter</taxon>
    </lineage>
</organism>
<dbReference type="EMBL" id="BAABIQ010000032">
    <property type="protein sequence ID" value="GAA4792565.1"/>
    <property type="molecule type" value="Genomic_DNA"/>
</dbReference>
<sequence length="495" mass="57240">MEDKNLLIHTPDEQYVLSEQTYSKKIKELAFREIITCRETTPVYEAAQLMAANKVSCLFVTSESGDINGFVTDITLRDNVIARQVDVRRPIYYVMDRAIRSISAETYAYEALLMMYQTKSRYLLVEADGKYVGFLSRNKLMSEQAQSPLVFIQSVKQARTSTELKEKWARVPFMVGQLLAQGVQAEIVNQLITAIADTIVQNVIEEVLLEKGTAPSKFVFMVLGSEGRKEQTLKTDQDNAIIYEDKANEHREAVRKWFLDFAAKVSDRLNDIGFAYCTGGFMASNPQWTHSLSHWKANYKQWMEEALPETAIKFSTFFDCRLIYGDRVIMDELREFLDVELQQPLEKFFAYLAKNALQYVPPLAFFKPIKTITVEGREVFDIKKAMTPVVDLVRVYALRNRIFVENTGERMKLLRDMGVFSEKQYQELHLSYYYLMGMRLKSQSTKMIVGKGQPDNYIDIEQLTRIERVTLKEIFKTIENFQSGIRIKFTNNLLG</sequence>
<evidence type="ECO:0000313" key="4">
    <source>
        <dbReference type="EMBL" id="GAA4792565.1"/>
    </source>
</evidence>
<feature type="domain" description="CBS" evidence="3">
    <location>
        <begin position="30"/>
        <end position="87"/>
    </location>
</feature>
<reference evidence="5" key="1">
    <citation type="journal article" date="2019" name="Int. J. Syst. Evol. Microbiol.">
        <title>The Global Catalogue of Microorganisms (GCM) 10K type strain sequencing project: providing services to taxonomists for standard genome sequencing and annotation.</title>
        <authorList>
            <consortium name="The Broad Institute Genomics Platform"/>
            <consortium name="The Broad Institute Genome Sequencing Center for Infectious Disease"/>
            <person name="Wu L."/>
            <person name="Ma J."/>
        </authorList>
    </citation>
    <scope>NUCLEOTIDE SEQUENCE [LARGE SCALE GENOMIC DNA]</scope>
    <source>
        <strain evidence="5">JCM 18200</strain>
    </source>
</reference>
<dbReference type="CDD" id="cd05401">
    <property type="entry name" value="NT_GlnE_GlnD_like"/>
    <property type="match status" value="1"/>
</dbReference>
<feature type="domain" description="CBS" evidence="3">
    <location>
        <begin position="95"/>
        <end position="151"/>
    </location>
</feature>
<dbReference type="SUPFAM" id="SSF54631">
    <property type="entry name" value="CBS-domain pair"/>
    <property type="match status" value="1"/>
</dbReference>
<dbReference type="PANTHER" id="PTHR48108:SF26">
    <property type="entry name" value="CBS DOMAIN-CONTAINING PROTEIN DDB_G0289609"/>
    <property type="match status" value="1"/>
</dbReference>
<proteinExistence type="predicted"/>
<comment type="caution">
    <text evidence="4">The sequence shown here is derived from an EMBL/GenBank/DDBJ whole genome shotgun (WGS) entry which is preliminary data.</text>
</comment>
<dbReference type="InterPro" id="IPR046342">
    <property type="entry name" value="CBS_dom_sf"/>
</dbReference>
<dbReference type="SMART" id="SM00116">
    <property type="entry name" value="CBS"/>
    <property type="match status" value="2"/>
</dbReference>
<dbReference type="InterPro" id="IPR000644">
    <property type="entry name" value="CBS_dom"/>
</dbReference>
<dbReference type="InterPro" id="IPR018821">
    <property type="entry name" value="DUF294_put_nucleoTrafse_sb-bd"/>
</dbReference>
<dbReference type="PANTHER" id="PTHR48108">
    <property type="entry name" value="CBS DOMAIN-CONTAINING PROTEIN CBSX2, CHLOROPLASTIC"/>
    <property type="match status" value="1"/>
</dbReference>
<dbReference type="Pfam" id="PF00571">
    <property type="entry name" value="CBS"/>
    <property type="match status" value="2"/>
</dbReference>
<dbReference type="PROSITE" id="PS51371">
    <property type="entry name" value="CBS"/>
    <property type="match status" value="2"/>
</dbReference>
<protein>
    <recommendedName>
        <fullName evidence="3">CBS domain-containing protein</fullName>
    </recommendedName>
</protein>
<dbReference type="Proteomes" id="UP001501411">
    <property type="component" value="Unassembled WGS sequence"/>
</dbReference>
<dbReference type="RefSeq" id="WP_345231722.1">
    <property type="nucleotide sequence ID" value="NZ_BAABIQ010000032.1"/>
</dbReference>